<proteinExistence type="predicted"/>
<evidence type="ECO:0000313" key="1">
    <source>
        <dbReference type="EMBL" id="MBM7062316.1"/>
    </source>
</evidence>
<gene>
    <name evidence="1" type="ORF">JQX08_16515</name>
</gene>
<evidence type="ECO:0000313" key="2">
    <source>
        <dbReference type="Proteomes" id="UP000717995"/>
    </source>
</evidence>
<dbReference type="Proteomes" id="UP000717995">
    <property type="component" value="Unassembled WGS sequence"/>
</dbReference>
<accession>A0ABS2IGX5</accession>
<dbReference type="RefSeq" id="WP_205349509.1">
    <property type="nucleotide sequence ID" value="NZ_JAFEUP010000005.1"/>
</dbReference>
<keyword evidence="2" id="KW-1185">Reference proteome</keyword>
<organism evidence="1 2">
    <name type="scientific">Zestomonas insulae</name>
    <dbReference type="NCBI Taxonomy" id="2809017"/>
    <lineage>
        <taxon>Bacteria</taxon>
        <taxon>Pseudomonadati</taxon>
        <taxon>Pseudomonadota</taxon>
        <taxon>Gammaproteobacteria</taxon>
        <taxon>Pseudomonadales</taxon>
        <taxon>Pseudomonadaceae</taxon>
        <taxon>Zestomonas</taxon>
    </lineage>
</organism>
<dbReference type="EMBL" id="JAFEUP010000005">
    <property type="protein sequence ID" value="MBM7062316.1"/>
    <property type="molecule type" value="Genomic_DNA"/>
</dbReference>
<name>A0ABS2IGX5_9GAMM</name>
<protein>
    <submittedName>
        <fullName evidence="1">Uncharacterized protein</fullName>
    </submittedName>
</protein>
<sequence>MKTAAAAHCRRALFKKPPQASEAHANEIVFQQSSDRPEDTGEALASAVFFNFLTSAGRLNLINK</sequence>
<comment type="caution">
    <text evidence="1">The sequence shown here is derived from an EMBL/GenBank/DDBJ whole genome shotgun (WGS) entry which is preliminary data.</text>
</comment>
<reference evidence="1 2" key="1">
    <citation type="submission" date="2021-02" db="EMBL/GenBank/DDBJ databases">
        <authorList>
            <person name="Lee D.-H."/>
        </authorList>
    </citation>
    <scope>NUCLEOTIDE SEQUENCE [LARGE SCALE GENOMIC DNA]</scope>
    <source>
        <strain evidence="1 2">UL073</strain>
    </source>
</reference>